<organism evidence="2 3">
    <name type="scientific">Desulfovibrio desulfuricans</name>
    <dbReference type="NCBI Taxonomy" id="876"/>
    <lineage>
        <taxon>Bacteria</taxon>
        <taxon>Pseudomonadati</taxon>
        <taxon>Thermodesulfobacteriota</taxon>
        <taxon>Desulfovibrionia</taxon>
        <taxon>Desulfovibrionales</taxon>
        <taxon>Desulfovibrionaceae</taxon>
        <taxon>Desulfovibrio</taxon>
    </lineage>
</organism>
<name>A0AA94HSG5_DESDE</name>
<evidence type="ECO:0008006" key="4">
    <source>
        <dbReference type="Google" id="ProtNLM"/>
    </source>
</evidence>
<comment type="caution">
    <text evidence="2">The sequence shown here is derived from an EMBL/GenBank/DDBJ whole genome shotgun (WGS) entry which is preliminary data.</text>
</comment>
<keyword evidence="1" id="KW-0732">Signal</keyword>
<dbReference type="Proteomes" id="UP000182680">
    <property type="component" value="Unassembled WGS sequence"/>
</dbReference>
<evidence type="ECO:0000313" key="2">
    <source>
        <dbReference type="EMBL" id="SFW42614.1"/>
    </source>
</evidence>
<protein>
    <recommendedName>
        <fullName evidence="4">Secreted protein</fullName>
    </recommendedName>
</protein>
<feature type="signal peptide" evidence="1">
    <location>
        <begin position="1"/>
        <end position="26"/>
    </location>
</feature>
<dbReference type="AlphaFoldDB" id="A0AA94HSG5"/>
<feature type="chain" id="PRO_5041689585" description="Secreted protein" evidence="1">
    <location>
        <begin position="27"/>
        <end position="67"/>
    </location>
</feature>
<sequence length="67" mass="7259">MASSCPCFYLHRFACFVIFFAMPVQVGQVAAVQVYCRGKYFCKNASHENSVVFPLVAAVPVGIGLAP</sequence>
<evidence type="ECO:0000256" key="1">
    <source>
        <dbReference type="SAM" id="SignalP"/>
    </source>
</evidence>
<reference evidence="3" key="1">
    <citation type="submission" date="2016-11" db="EMBL/GenBank/DDBJ databases">
        <authorList>
            <person name="Jaros S."/>
            <person name="Januszkiewicz K."/>
            <person name="Wedrychowicz H."/>
        </authorList>
    </citation>
    <scope>NUCLEOTIDE SEQUENCE [LARGE SCALE GENOMIC DNA]</scope>
    <source>
        <strain evidence="3">DSM 7057</strain>
    </source>
</reference>
<accession>A0AA94HSG5</accession>
<proteinExistence type="predicted"/>
<gene>
    <name evidence="2" type="ORF">SAMN02910291_01259</name>
</gene>
<evidence type="ECO:0000313" key="3">
    <source>
        <dbReference type="Proteomes" id="UP000182680"/>
    </source>
</evidence>
<dbReference type="EMBL" id="FPIW01000017">
    <property type="protein sequence ID" value="SFW42614.1"/>
    <property type="molecule type" value="Genomic_DNA"/>
</dbReference>